<organism evidence="2 3">
    <name type="scientific">Streptococcus gallolyticus</name>
    <dbReference type="NCBI Taxonomy" id="315405"/>
    <lineage>
        <taxon>Bacteria</taxon>
        <taxon>Bacillati</taxon>
        <taxon>Bacillota</taxon>
        <taxon>Bacilli</taxon>
        <taxon>Lactobacillales</taxon>
        <taxon>Streptococcaceae</taxon>
        <taxon>Streptococcus</taxon>
    </lineage>
</organism>
<dbReference type="EMBL" id="FPBN01000001">
    <property type="protein sequence ID" value="SFU33928.1"/>
    <property type="molecule type" value="Genomic_DNA"/>
</dbReference>
<reference evidence="3" key="1">
    <citation type="submission" date="2016-10" db="EMBL/GenBank/DDBJ databases">
        <authorList>
            <person name="Varghese N."/>
            <person name="Submissions S."/>
        </authorList>
    </citation>
    <scope>NUCLEOTIDE SEQUENCE [LARGE SCALE GENOMIC DNA]</scope>
    <source>
        <strain evidence="3">LMG 15572</strain>
    </source>
</reference>
<evidence type="ECO:0000313" key="3">
    <source>
        <dbReference type="Proteomes" id="UP000183629"/>
    </source>
</evidence>
<dbReference type="AlphaFoldDB" id="A0A1I7FCM9"/>
<evidence type="ECO:0008006" key="4">
    <source>
        <dbReference type="Google" id="ProtNLM"/>
    </source>
</evidence>
<keyword evidence="1" id="KW-0732">Signal</keyword>
<accession>A0A1I7FCM9</accession>
<evidence type="ECO:0000256" key="1">
    <source>
        <dbReference type="SAM" id="SignalP"/>
    </source>
</evidence>
<sequence>MKLKRLLGVLALGLAVVILAACGQKSTENVIKNELKDSYIGYSEDPGYERPFIEGSDTLTFDKKENTITNSNDYEIYFSVVSDEDKTSEIKSVLKELDSELSNTDNFTIAVSKKVKNPTVDDATAFYQIALSDGGKTIKIYELRRDSRDYGYYEFSGESA</sequence>
<evidence type="ECO:0000313" key="2">
    <source>
        <dbReference type="EMBL" id="SFU33928.1"/>
    </source>
</evidence>
<gene>
    <name evidence="2" type="ORF">SAMN05660328_101318</name>
</gene>
<feature type="chain" id="PRO_5038573526" description="Lipoprotein" evidence="1">
    <location>
        <begin position="21"/>
        <end position="160"/>
    </location>
</feature>
<feature type="signal peptide" evidence="1">
    <location>
        <begin position="1"/>
        <end position="20"/>
    </location>
</feature>
<keyword evidence="3" id="KW-1185">Reference proteome</keyword>
<proteinExistence type="predicted"/>
<dbReference type="RefSeq" id="WP_074656715.1">
    <property type="nucleotide sequence ID" value="NZ_FOLZ01000001.1"/>
</dbReference>
<dbReference type="Proteomes" id="UP000183629">
    <property type="component" value="Unassembled WGS sequence"/>
</dbReference>
<protein>
    <recommendedName>
        <fullName evidence="4">Lipoprotein</fullName>
    </recommendedName>
</protein>
<name>A0A1I7FCM9_9STRE</name>
<dbReference type="PROSITE" id="PS51257">
    <property type="entry name" value="PROKAR_LIPOPROTEIN"/>
    <property type="match status" value="1"/>
</dbReference>